<sequence>MRFERSDTAGRDSARRSVAVEEVGSFGHSGPTHAWGRPESLAPPVLATIMLLALGACTNIDPTMGIAIPPEPISGASMARSSPPVGSAPRQSVGSYQPAAVQSAPAPMPEPEQAAVVESQPMQQPASPSPAAMATTEVQFLPVIGAPVDRVELLSQALSRYAQSNGIAIVAEANQPGGLRLKGYFSAFADGGSTTVTYVWDVLDTSDERVRRLQGQENVAGTAGDPWSLVGQEVFDDIAARTLGEVAEFAASRRG</sequence>
<proteinExistence type="predicted"/>
<feature type="region of interest" description="Disordered" evidence="1">
    <location>
        <begin position="75"/>
        <end position="131"/>
    </location>
</feature>
<reference evidence="2 3" key="1">
    <citation type="submission" date="2017-02" db="EMBL/GenBank/DDBJ databases">
        <authorList>
            <person name="Peterson S.W."/>
        </authorList>
    </citation>
    <scope>NUCLEOTIDE SEQUENCE [LARGE SCALE GENOMIC DNA]</scope>
    <source>
        <strain evidence="2 3">USBA 369</strain>
    </source>
</reference>
<evidence type="ECO:0000313" key="2">
    <source>
        <dbReference type="EMBL" id="SJZ95255.1"/>
    </source>
</evidence>
<protein>
    <recommendedName>
        <fullName evidence="4">Lipoprotein</fullName>
    </recommendedName>
</protein>
<evidence type="ECO:0000313" key="3">
    <source>
        <dbReference type="Proteomes" id="UP000190135"/>
    </source>
</evidence>
<dbReference type="Proteomes" id="UP000190135">
    <property type="component" value="Unassembled WGS sequence"/>
</dbReference>
<gene>
    <name evidence="2" type="ORF">SAMN05428963_104173</name>
</gene>
<accession>A0A1T4PUN2</accession>
<name>A0A1T4PUN2_9HYPH</name>
<dbReference type="AlphaFoldDB" id="A0A1T4PUN2"/>
<organism evidence="2 3">
    <name type="scientific">Consotaella salsifontis</name>
    <dbReference type="NCBI Taxonomy" id="1365950"/>
    <lineage>
        <taxon>Bacteria</taxon>
        <taxon>Pseudomonadati</taxon>
        <taxon>Pseudomonadota</taxon>
        <taxon>Alphaproteobacteria</taxon>
        <taxon>Hyphomicrobiales</taxon>
        <taxon>Aurantimonadaceae</taxon>
        <taxon>Consotaella</taxon>
    </lineage>
</organism>
<evidence type="ECO:0008006" key="4">
    <source>
        <dbReference type="Google" id="ProtNLM"/>
    </source>
</evidence>
<dbReference type="OrthoDB" id="7374881at2"/>
<feature type="compositionally biased region" description="Low complexity" evidence="1">
    <location>
        <begin position="111"/>
        <end position="131"/>
    </location>
</feature>
<dbReference type="EMBL" id="FUXL01000004">
    <property type="protein sequence ID" value="SJZ95255.1"/>
    <property type="molecule type" value="Genomic_DNA"/>
</dbReference>
<dbReference type="RefSeq" id="WP_078707706.1">
    <property type="nucleotide sequence ID" value="NZ_FUXL01000004.1"/>
</dbReference>
<dbReference type="STRING" id="1365950.SAMN05428963_104173"/>
<keyword evidence="3" id="KW-1185">Reference proteome</keyword>
<feature type="compositionally biased region" description="Basic and acidic residues" evidence="1">
    <location>
        <begin position="1"/>
        <end position="19"/>
    </location>
</feature>
<feature type="region of interest" description="Disordered" evidence="1">
    <location>
        <begin position="1"/>
        <end position="38"/>
    </location>
</feature>
<evidence type="ECO:0000256" key="1">
    <source>
        <dbReference type="SAM" id="MobiDB-lite"/>
    </source>
</evidence>